<dbReference type="Proteomes" id="UP001199528">
    <property type="component" value="Chromosome"/>
</dbReference>
<reference evidence="1" key="2">
    <citation type="submission" date="2023-02" db="EMBL/GenBank/DDBJ databases">
        <authorList>
            <person name="Huang Y."/>
            <person name="Zhang Y."/>
            <person name="Zhang T."/>
            <person name="Wang J."/>
        </authorList>
    </citation>
    <scope>NUCLEOTIDE SEQUENCE</scope>
    <source>
        <strain evidence="1">KJ-1</strain>
    </source>
</reference>
<dbReference type="EMBL" id="CP085083">
    <property type="protein sequence ID" value="WDZ49559.1"/>
    <property type="molecule type" value="Genomic_DNA"/>
</dbReference>
<keyword evidence="1" id="KW-0645">Protease</keyword>
<gene>
    <name evidence="1" type="ORF">LF296_09390</name>
</gene>
<protein>
    <submittedName>
        <fullName evidence="1">ATP-dependent Clp protease adaptor ClpS</fullName>
    </submittedName>
</protein>
<organism evidence="1 2">
    <name type="scientific">Acinetobacter vivianii</name>
    <dbReference type="NCBI Taxonomy" id="1776742"/>
    <lineage>
        <taxon>Bacteria</taxon>
        <taxon>Pseudomonadati</taxon>
        <taxon>Pseudomonadota</taxon>
        <taxon>Gammaproteobacteria</taxon>
        <taxon>Moraxellales</taxon>
        <taxon>Moraxellaceae</taxon>
        <taxon>Acinetobacter</taxon>
    </lineage>
</organism>
<dbReference type="AlphaFoldDB" id="A0AAJ6NFQ4"/>
<dbReference type="KEGG" id="aviv:LF296_09390"/>
<proteinExistence type="predicted"/>
<accession>A0AAJ6NFQ4</accession>
<name>A0AAJ6NFQ4_9GAMM</name>
<dbReference type="GO" id="GO:0008233">
    <property type="term" value="F:peptidase activity"/>
    <property type="evidence" value="ECO:0007669"/>
    <property type="project" value="UniProtKB-KW"/>
</dbReference>
<evidence type="ECO:0000313" key="2">
    <source>
        <dbReference type="Proteomes" id="UP001199528"/>
    </source>
</evidence>
<dbReference type="GO" id="GO:0006508">
    <property type="term" value="P:proteolysis"/>
    <property type="evidence" value="ECO:0007669"/>
    <property type="project" value="UniProtKB-KW"/>
</dbReference>
<evidence type="ECO:0000313" key="1">
    <source>
        <dbReference type="EMBL" id="WDZ49559.1"/>
    </source>
</evidence>
<reference evidence="1" key="1">
    <citation type="journal article" date="2022" name="Front Environ Sci">
        <title>Complete genome sequence analysis of a novel alkane-degrading bacterial strain, Acinetobacter vivianii KJ-1, and its diesel degradation ability.</title>
        <authorList>
            <person name="Zhang Y."/>
            <person name="Song F."/>
            <person name="Wang J."/>
            <person name="Zhao Q."/>
            <person name="Zheng L."/>
            <person name="Wang Z."/>
            <person name="Zhang X."/>
            <person name="Gao Y."/>
            <person name="Chen G."/>
            <person name="Huang Y."/>
        </authorList>
    </citation>
    <scope>NUCLEOTIDE SEQUENCE</scope>
    <source>
        <strain evidence="1">KJ-1</strain>
    </source>
</reference>
<keyword evidence="1" id="KW-0378">Hydrolase</keyword>
<sequence>MGFIHFVIEFLQQYFVLKLDQDSQLMLTVEYEAKRLVDVYSITFTEAQRIKLIIRFFIKRFSFFDRAQDIRGLHAQSSIRSIVTFGC</sequence>